<reference evidence="1 2" key="1">
    <citation type="journal article" date="2020" name="Nature">
        <title>Six reference-quality genomes reveal evolution of bat adaptations.</title>
        <authorList>
            <person name="Jebb D."/>
            <person name="Huang Z."/>
            <person name="Pippel M."/>
            <person name="Hughes G.M."/>
            <person name="Lavrichenko K."/>
            <person name="Devanna P."/>
            <person name="Winkler S."/>
            <person name="Jermiin L.S."/>
            <person name="Skirmuntt E.C."/>
            <person name="Katzourakis A."/>
            <person name="Burkitt-Gray L."/>
            <person name="Ray D.A."/>
            <person name="Sullivan K.A.M."/>
            <person name="Roscito J.G."/>
            <person name="Kirilenko B.M."/>
            <person name="Davalos L.M."/>
            <person name="Corthals A.P."/>
            <person name="Power M.L."/>
            <person name="Jones G."/>
            <person name="Ransome R.D."/>
            <person name="Dechmann D.K.N."/>
            <person name="Locatelli A.G."/>
            <person name="Puechmaille S.J."/>
            <person name="Fedrigo O."/>
            <person name="Jarvis E.D."/>
            <person name="Hiller M."/>
            <person name="Vernes S.C."/>
            <person name="Myers E.W."/>
            <person name="Teeling E.C."/>
        </authorList>
    </citation>
    <scope>NUCLEOTIDE SEQUENCE [LARGE SCALE GENOMIC DNA]</scope>
    <source>
        <strain evidence="1">MPipKuh1</strain>
        <tissue evidence="1">Flight muscle</tissue>
    </source>
</reference>
<comment type="caution">
    <text evidence="1">The sequence shown here is derived from an EMBL/GenBank/DDBJ whole genome shotgun (WGS) entry which is preliminary data.</text>
</comment>
<name>A0A7J7Y9C5_PIPKU</name>
<evidence type="ECO:0000313" key="2">
    <source>
        <dbReference type="Proteomes" id="UP000558488"/>
    </source>
</evidence>
<organism evidence="1 2">
    <name type="scientific">Pipistrellus kuhlii</name>
    <name type="common">Kuhl's pipistrelle</name>
    <dbReference type="NCBI Taxonomy" id="59472"/>
    <lineage>
        <taxon>Eukaryota</taxon>
        <taxon>Metazoa</taxon>
        <taxon>Chordata</taxon>
        <taxon>Craniata</taxon>
        <taxon>Vertebrata</taxon>
        <taxon>Euteleostomi</taxon>
        <taxon>Mammalia</taxon>
        <taxon>Eutheria</taxon>
        <taxon>Laurasiatheria</taxon>
        <taxon>Chiroptera</taxon>
        <taxon>Yangochiroptera</taxon>
        <taxon>Vespertilionidae</taxon>
        <taxon>Pipistrellus</taxon>
    </lineage>
</organism>
<dbReference type="EMBL" id="JACAGB010000006">
    <property type="protein sequence ID" value="KAF6358444.1"/>
    <property type="molecule type" value="Genomic_DNA"/>
</dbReference>
<proteinExistence type="predicted"/>
<protein>
    <submittedName>
        <fullName evidence="1">Uncharacterized protein</fullName>
    </submittedName>
</protein>
<sequence length="124" mass="13702">MGVFQSSFLIQCEIFLVLGMMNDFQWKPRHFIIMLRESGSDLPVNLFWQNSNITLEGKMGMVPPSHCQVGVKVQVSSSVLFVTRRGLHVALGRGGNSGSSPCLLRPLTGGEVEVPLFPFLCVLH</sequence>
<gene>
    <name evidence="1" type="ORF">mPipKuh1_010272</name>
</gene>
<dbReference type="AlphaFoldDB" id="A0A7J7Y9C5"/>
<evidence type="ECO:0000313" key="1">
    <source>
        <dbReference type="EMBL" id="KAF6358444.1"/>
    </source>
</evidence>
<dbReference type="Proteomes" id="UP000558488">
    <property type="component" value="Unassembled WGS sequence"/>
</dbReference>
<keyword evidence="2" id="KW-1185">Reference proteome</keyword>
<accession>A0A7J7Y9C5</accession>